<evidence type="ECO:0000259" key="10">
    <source>
        <dbReference type="Pfam" id="PF00135"/>
    </source>
</evidence>
<gene>
    <name evidence="11" type="ORF">L249_3183</name>
</gene>
<dbReference type="Pfam" id="PF00135">
    <property type="entry name" value="COesterase"/>
    <property type="match status" value="1"/>
</dbReference>
<feature type="signal peptide" evidence="8">
    <location>
        <begin position="1"/>
        <end position="26"/>
    </location>
</feature>
<dbReference type="PROSITE" id="PS00122">
    <property type="entry name" value="CARBOXYLESTERASE_B_1"/>
    <property type="match status" value="1"/>
</dbReference>
<reference evidence="11 12" key="1">
    <citation type="journal article" date="2015" name="BMC Genomics">
        <title>Insights from the genome of Ophiocordyceps polyrhachis-furcata to pathogenicity and host specificity in insect fungi.</title>
        <authorList>
            <person name="Wichadakul D."/>
            <person name="Kobmoo N."/>
            <person name="Ingsriswang S."/>
            <person name="Tangphatsornruang S."/>
            <person name="Chantasingh D."/>
            <person name="Luangsa-ard J.J."/>
            <person name="Eurwilaichitr L."/>
        </authorList>
    </citation>
    <scope>NUCLEOTIDE SEQUENCE [LARGE SCALE GENOMIC DNA]</scope>
    <source>
        <strain evidence="11 12">BCC 54312</strain>
    </source>
</reference>
<dbReference type="InterPro" id="IPR050309">
    <property type="entry name" value="Type-B_Carboxylest/Lipase"/>
</dbReference>
<dbReference type="Proteomes" id="UP000253664">
    <property type="component" value="Unassembled WGS sequence"/>
</dbReference>
<feature type="chain" id="PRO_5016480916" description="Carboxylic ester hydrolase" evidence="8">
    <location>
        <begin position="27"/>
        <end position="584"/>
    </location>
</feature>
<comment type="caution">
    <text evidence="11">The sequence shown here is derived from an EMBL/GenBank/DDBJ whole genome shotgun (WGS) entry which is preliminary data.</text>
</comment>
<evidence type="ECO:0000313" key="12">
    <source>
        <dbReference type="Proteomes" id="UP000253664"/>
    </source>
</evidence>
<accession>A0A367LPA2</accession>
<dbReference type="OrthoDB" id="408631at2759"/>
<evidence type="ECO:0000256" key="7">
    <source>
        <dbReference type="ARBA" id="ARBA00023180"/>
    </source>
</evidence>
<dbReference type="InterPro" id="IPR002018">
    <property type="entry name" value="CarbesteraseB"/>
</dbReference>
<dbReference type="EC" id="3.1.1.-" evidence="8"/>
<keyword evidence="6" id="KW-0443">Lipid metabolism</keyword>
<keyword evidence="12" id="KW-1185">Reference proteome</keyword>
<keyword evidence="7" id="KW-0325">Glycoprotein</keyword>
<proteinExistence type="inferred from homology"/>
<name>A0A367LPA2_9HYPO</name>
<evidence type="ECO:0000256" key="8">
    <source>
        <dbReference type="RuleBase" id="RU361235"/>
    </source>
</evidence>
<dbReference type="InterPro" id="IPR029058">
    <property type="entry name" value="AB_hydrolase_fold"/>
</dbReference>
<evidence type="ECO:0000313" key="11">
    <source>
        <dbReference type="EMBL" id="RCI16258.1"/>
    </source>
</evidence>
<dbReference type="GO" id="GO:0006629">
    <property type="term" value="P:lipid metabolic process"/>
    <property type="evidence" value="ECO:0007669"/>
    <property type="project" value="UniProtKB-KW"/>
</dbReference>
<protein>
    <recommendedName>
        <fullName evidence="8">Carboxylic ester hydrolase</fullName>
        <ecNumber evidence="8">3.1.1.-</ecNumber>
    </recommendedName>
</protein>
<evidence type="ECO:0000256" key="3">
    <source>
        <dbReference type="ARBA" id="ARBA00022525"/>
    </source>
</evidence>
<dbReference type="GO" id="GO:0016787">
    <property type="term" value="F:hydrolase activity"/>
    <property type="evidence" value="ECO:0007669"/>
    <property type="project" value="UniProtKB-KW"/>
</dbReference>
<dbReference type="InterPro" id="IPR019826">
    <property type="entry name" value="Carboxylesterase_B_AS"/>
</dbReference>
<comment type="similarity">
    <text evidence="2 8">Belongs to the type-B carboxylesterase/lipase family.</text>
</comment>
<dbReference type="Gene3D" id="3.40.50.1820">
    <property type="entry name" value="alpha/beta hydrolase"/>
    <property type="match status" value="1"/>
</dbReference>
<evidence type="ECO:0000256" key="4">
    <source>
        <dbReference type="ARBA" id="ARBA00022729"/>
    </source>
</evidence>
<feature type="domain" description="Carboxylesterase type B" evidence="10">
    <location>
        <begin position="48"/>
        <end position="538"/>
    </location>
</feature>
<keyword evidence="5 8" id="KW-0378">Hydrolase</keyword>
<feature type="region of interest" description="Disordered" evidence="9">
    <location>
        <begin position="53"/>
        <end position="100"/>
    </location>
</feature>
<keyword evidence="3" id="KW-0964">Secreted</keyword>
<dbReference type="GO" id="GO:0005576">
    <property type="term" value="C:extracellular region"/>
    <property type="evidence" value="ECO:0007669"/>
    <property type="project" value="UniProtKB-SubCell"/>
</dbReference>
<dbReference type="PANTHER" id="PTHR11559">
    <property type="entry name" value="CARBOXYLESTERASE"/>
    <property type="match status" value="1"/>
</dbReference>
<evidence type="ECO:0000256" key="5">
    <source>
        <dbReference type="ARBA" id="ARBA00022801"/>
    </source>
</evidence>
<keyword evidence="4 8" id="KW-0732">Signal</keyword>
<evidence type="ECO:0000256" key="6">
    <source>
        <dbReference type="ARBA" id="ARBA00023098"/>
    </source>
</evidence>
<dbReference type="FunFam" id="3.40.50.1820:FF:000213">
    <property type="entry name" value="Carboxylic ester hydrolase"/>
    <property type="match status" value="1"/>
</dbReference>
<evidence type="ECO:0000256" key="9">
    <source>
        <dbReference type="SAM" id="MobiDB-lite"/>
    </source>
</evidence>
<organism evidence="11 12">
    <name type="scientific">Ophiocordyceps polyrhachis-furcata BCC 54312</name>
    <dbReference type="NCBI Taxonomy" id="1330021"/>
    <lineage>
        <taxon>Eukaryota</taxon>
        <taxon>Fungi</taxon>
        <taxon>Dikarya</taxon>
        <taxon>Ascomycota</taxon>
        <taxon>Pezizomycotina</taxon>
        <taxon>Sordariomycetes</taxon>
        <taxon>Hypocreomycetidae</taxon>
        <taxon>Hypocreales</taxon>
        <taxon>Ophiocordycipitaceae</taxon>
        <taxon>Ophiocordyceps</taxon>
    </lineage>
</organism>
<dbReference type="AlphaFoldDB" id="A0A367LPA2"/>
<dbReference type="STRING" id="1330021.A0A367LPA2"/>
<sequence>MTSPKRRNLFVLPLLLLPLTLTPTLTTATATVTASEPPLQERWQTVEVSLGKGSKLTGRKTASTESFNRIPYAEPPLGPLRLKPPRKPSPGSLHGSRDATAEAPVCPQMLVSTVAKSRMAKFASHLLDSPLLNEFKGQEDCLTLDVQRPAGVRAGDDLPVLFWIWGGAFAFGGSHSYEASSLLSFASEQNQSFILVAINHRLGGFGFLPGKQVLRDGSANLGLLDQRMALEWVADNIRAFGGDPDKVTIWGLSSGGISVLDQMVLYGGNATYKGKPLFRGAIINSGGAAPAEPVDGVKGQAVYDAVVSSAGCANETDSLQCLRELDYPTLLKATNSVPAFFSYSSIALSYLPRPDGVVLPDSPDRLVEQGRIHAVPLIMGNQEDEGTTIALFQWNLTTTADLADYLSTVMFPTVPREKLKQYVDLYDPALQQGSPHRTGLLNELYPGFKRVAAVLGDLTFTLSRRVTLLALERVKPEMPVWSYLASYNHALPFLGTFHASDVVQIFFGLPPNNAARSCRTYYLNFLHNLDPNKGVVSYSFWPRWSSVRRDLMWFRWPWANDAMRDDFRSGAEAWLAENAKLLHL</sequence>
<evidence type="ECO:0000256" key="1">
    <source>
        <dbReference type="ARBA" id="ARBA00004613"/>
    </source>
</evidence>
<dbReference type="EMBL" id="LKCN02000001">
    <property type="protein sequence ID" value="RCI16258.1"/>
    <property type="molecule type" value="Genomic_DNA"/>
</dbReference>
<evidence type="ECO:0000256" key="2">
    <source>
        <dbReference type="ARBA" id="ARBA00005964"/>
    </source>
</evidence>
<comment type="subcellular location">
    <subcellularLocation>
        <location evidence="1">Secreted</location>
    </subcellularLocation>
</comment>
<dbReference type="SUPFAM" id="SSF53474">
    <property type="entry name" value="alpha/beta-Hydrolases"/>
    <property type="match status" value="1"/>
</dbReference>